<comment type="similarity">
    <text evidence="9">Belongs to the class-I aminoacyl-tRNA synthetase family.</text>
</comment>
<dbReference type="InterPro" id="IPR002305">
    <property type="entry name" value="aa-tRNA-synth_Ic"/>
</dbReference>
<dbReference type="GO" id="GO:0005829">
    <property type="term" value="C:cytosol"/>
    <property type="evidence" value="ECO:0007669"/>
    <property type="project" value="TreeGrafter"/>
</dbReference>
<dbReference type="NCBIfam" id="TIGR00234">
    <property type="entry name" value="tyrS"/>
    <property type="match status" value="1"/>
</dbReference>
<dbReference type="InterPro" id="IPR001412">
    <property type="entry name" value="aa-tRNA-synth_I_CS"/>
</dbReference>
<dbReference type="GO" id="GO:0005524">
    <property type="term" value="F:ATP binding"/>
    <property type="evidence" value="ECO:0007669"/>
    <property type="project" value="UniProtKB-KW"/>
</dbReference>
<feature type="non-terminal residue" evidence="10">
    <location>
        <position position="351"/>
    </location>
</feature>
<evidence type="ECO:0000313" key="10">
    <source>
        <dbReference type="EMBL" id="OHA10608.1"/>
    </source>
</evidence>
<evidence type="ECO:0000256" key="5">
    <source>
        <dbReference type="ARBA" id="ARBA00022917"/>
    </source>
</evidence>
<evidence type="ECO:0000256" key="2">
    <source>
        <dbReference type="ARBA" id="ARBA00022598"/>
    </source>
</evidence>
<evidence type="ECO:0000256" key="8">
    <source>
        <dbReference type="NCBIfam" id="TIGR00234"/>
    </source>
</evidence>
<proteinExistence type="inferred from homology"/>
<dbReference type="Proteomes" id="UP000179052">
    <property type="component" value="Unassembled WGS sequence"/>
</dbReference>
<protein>
    <recommendedName>
        <fullName evidence="1 8">Tyrosine--tRNA ligase</fullName>
        <ecNumber evidence="1 8">6.1.1.1</ecNumber>
    </recommendedName>
</protein>
<evidence type="ECO:0000313" key="11">
    <source>
        <dbReference type="Proteomes" id="UP000179052"/>
    </source>
</evidence>
<dbReference type="GO" id="GO:0006437">
    <property type="term" value="P:tyrosyl-tRNA aminoacylation"/>
    <property type="evidence" value="ECO:0007669"/>
    <property type="project" value="UniProtKB-UniRule"/>
</dbReference>
<dbReference type="Gene3D" id="1.10.240.10">
    <property type="entry name" value="Tyrosyl-Transfer RNA Synthetase"/>
    <property type="match status" value="1"/>
</dbReference>
<dbReference type="InterPro" id="IPR024088">
    <property type="entry name" value="Tyr-tRNA-ligase_bac-type"/>
</dbReference>
<dbReference type="CDD" id="cd00805">
    <property type="entry name" value="TyrRS_core"/>
    <property type="match status" value="1"/>
</dbReference>
<evidence type="ECO:0000256" key="9">
    <source>
        <dbReference type="RuleBase" id="RU363036"/>
    </source>
</evidence>
<dbReference type="InterPro" id="IPR002307">
    <property type="entry name" value="Tyr-tRNA-ligase"/>
</dbReference>
<sequence>MKKDPATIQTILERNATHVTDRNSLAQKLVSGKKLRVKLGMDPTAPDLHIGNAVTLWKLREFQDAGHAIIFIIGDFTTQIGDPSGRSAVRPPLTKEEISRNAKTYFTQVGKVLDIKKAEIRRNSEWLSKIHLSDWLGILKLFTAQRILERDDFAKRLKEQKEVWMHELMYPLVQAYDSVAIKADVEIGGNDQLFNLMAGRTLLERLGKTPQDILTTEILVGTDGTRKMSKSLGNYIGITESPRMMFGKTMSIPDSLIMSYFRLTTRRPEEEIKRVEARLRKGENPRDVKLDLASAIVELYHGEASALRERTEFVKVFSKKQLPSDVQEAVIASGSYEVAALLLDVGLARSK</sequence>
<keyword evidence="6 9" id="KW-0030">Aminoacyl-tRNA synthetase</keyword>
<evidence type="ECO:0000256" key="4">
    <source>
        <dbReference type="ARBA" id="ARBA00022840"/>
    </source>
</evidence>
<keyword evidence="3 9" id="KW-0547">Nucleotide-binding</keyword>
<comment type="catalytic activity">
    <reaction evidence="7">
        <text>tRNA(Tyr) + L-tyrosine + ATP = L-tyrosyl-tRNA(Tyr) + AMP + diphosphate + H(+)</text>
        <dbReference type="Rhea" id="RHEA:10220"/>
        <dbReference type="Rhea" id="RHEA-COMP:9706"/>
        <dbReference type="Rhea" id="RHEA-COMP:9707"/>
        <dbReference type="ChEBI" id="CHEBI:15378"/>
        <dbReference type="ChEBI" id="CHEBI:30616"/>
        <dbReference type="ChEBI" id="CHEBI:33019"/>
        <dbReference type="ChEBI" id="CHEBI:58315"/>
        <dbReference type="ChEBI" id="CHEBI:78442"/>
        <dbReference type="ChEBI" id="CHEBI:78536"/>
        <dbReference type="ChEBI" id="CHEBI:456215"/>
        <dbReference type="EC" id="6.1.1.1"/>
    </reaction>
</comment>
<dbReference type="Pfam" id="PF00579">
    <property type="entry name" value="tRNA-synt_1b"/>
    <property type="match status" value="1"/>
</dbReference>
<keyword evidence="4 9" id="KW-0067">ATP-binding</keyword>
<dbReference type="PANTHER" id="PTHR11766:SF1">
    <property type="entry name" value="TYROSINE--TRNA LIGASE"/>
    <property type="match status" value="1"/>
</dbReference>
<organism evidence="10 11">
    <name type="scientific">Candidatus Sungbacteria bacterium RIFCSPLOWO2_02_FULL_48_13b</name>
    <dbReference type="NCBI Taxonomy" id="1802283"/>
    <lineage>
        <taxon>Bacteria</taxon>
        <taxon>Candidatus Sungiibacteriota</taxon>
    </lineage>
</organism>
<name>A0A1G2LG55_9BACT</name>
<evidence type="ECO:0000256" key="3">
    <source>
        <dbReference type="ARBA" id="ARBA00022741"/>
    </source>
</evidence>
<dbReference type="Gene3D" id="3.40.50.620">
    <property type="entry name" value="HUPs"/>
    <property type="match status" value="1"/>
</dbReference>
<keyword evidence="5 9" id="KW-0648">Protein biosynthesis</keyword>
<dbReference type="PANTHER" id="PTHR11766">
    <property type="entry name" value="TYROSYL-TRNA SYNTHETASE"/>
    <property type="match status" value="1"/>
</dbReference>
<evidence type="ECO:0000256" key="1">
    <source>
        <dbReference type="ARBA" id="ARBA00013160"/>
    </source>
</evidence>
<dbReference type="SUPFAM" id="SSF52374">
    <property type="entry name" value="Nucleotidylyl transferase"/>
    <property type="match status" value="1"/>
</dbReference>
<dbReference type="EC" id="6.1.1.1" evidence="1 8"/>
<comment type="caution">
    <text evidence="10">The sequence shown here is derived from an EMBL/GenBank/DDBJ whole genome shotgun (WGS) entry which is preliminary data.</text>
</comment>
<accession>A0A1G2LG55</accession>
<dbReference type="AlphaFoldDB" id="A0A1G2LG55"/>
<evidence type="ECO:0000256" key="7">
    <source>
        <dbReference type="ARBA" id="ARBA00048248"/>
    </source>
</evidence>
<keyword evidence="2 9" id="KW-0436">Ligase</keyword>
<dbReference type="PRINTS" id="PR01040">
    <property type="entry name" value="TRNASYNTHTYR"/>
</dbReference>
<dbReference type="STRING" id="1802283.A3H71_02040"/>
<reference evidence="10 11" key="1">
    <citation type="journal article" date="2016" name="Nat. Commun.">
        <title>Thousands of microbial genomes shed light on interconnected biogeochemical processes in an aquifer system.</title>
        <authorList>
            <person name="Anantharaman K."/>
            <person name="Brown C.T."/>
            <person name="Hug L.A."/>
            <person name="Sharon I."/>
            <person name="Castelle C.J."/>
            <person name="Probst A.J."/>
            <person name="Thomas B.C."/>
            <person name="Singh A."/>
            <person name="Wilkins M.J."/>
            <person name="Karaoz U."/>
            <person name="Brodie E.L."/>
            <person name="Williams K.H."/>
            <person name="Hubbard S.S."/>
            <person name="Banfield J.F."/>
        </authorList>
    </citation>
    <scope>NUCLEOTIDE SEQUENCE [LARGE SCALE GENOMIC DNA]</scope>
</reference>
<gene>
    <name evidence="10" type="ORF">A3H71_02040</name>
</gene>
<dbReference type="PROSITE" id="PS00178">
    <property type="entry name" value="AA_TRNA_LIGASE_I"/>
    <property type="match status" value="1"/>
</dbReference>
<dbReference type="GO" id="GO:0004831">
    <property type="term" value="F:tyrosine-tRNA ligase activity"/>
    <property type="evidence" value="ECO:0007669"/>
    <property type="project" value="UniProtKB-UniRule"/>
</dbReference>
<dbReference type="InterPro" id="IPR014729">
    <property type="entry name" value="Rossmann-like_a/b/a_fold"/>
</dbReference>
<dbReference type="EMBL" id="MHQV01000024">
    <property type="protein sequence ID" value="OHA10608.1"/>
    <property type="molecule type" value="Genomic_DNA"/>
</dbReference>
<evidence type="ECO:0000256" key="6">
    <source>
        <dbReference type="ARBA" id="ARBA00023146"/>
    </source>
</evidence>